<dbReference type="PANTHER" id="PTHR22904:SF523">
    <property type="entry name" value="STRESS-INDUCED-PHOSPHOPROTEIN 1"/>
    <property type="match status" value="1"/>
</dbReference>
<dbReference type="PROSITE" id="PS50005">
    <property type="entry name" value="TPR"/>
    <property type="match status" value="1"/>
</dbReference>
<dbReference type="PROSITE" id="PS50181">
    <property type="entry name" value="FBOX"/>
    <property type="match status" value="1"/>
</dbReference>
<keyword evidence="2 3" id="KW-0802">TPR repeat</keyword>
<proteinExistence type="predicted"/>
<dbReference type="InterPro" id="IPR019734">
    <property type="entry name" value="TPR_rpt"/>
</dbReference>
<dbReference type="SUPFAM" id="SSF52047">
    <property type="entry name" value="RNI-like"/>
    <property type="match status" value="1"/>
</dbReference>
<reference evidence="5" key="1">
    <citation type="journal article" date="2020" name="Stud. Mycol.">
        <title>101 Dothideomycetes genomes: a test case for predicting lifestyles and emergence of pathogens.</title>
        <authorList>
            <person name="Haridas S."/>
            <person name="Albert R."/>
            <person name="Binder M."/>
            <person name="Bloem J."/>
            <person name="Labutti K."/>
            <person name="Salamov A."/>
            <person name="Andreopoulos B."/>
            <person name="Baker S."/>
            <person name="Barry K."/>
            <person name="Bills G."/>
            <person name="Bluhm B."/>
            <person name="Cannon C."/>
            <person name="Castanera R."/>
            <person name="Culley D."/>
            <person name="Daum C."/>
            <person name="Ezra D."/>
            <person name="Gonzalez J."/>
            <person name="Henrissat B."/>
            <person name="Kuo A."/>
            <person name="Liang C."/>
            <person name="Lipzen A."/>
            <person name="Lutzoni F."/>
            <person name="Magnuson J."/>
            <person name="Mondo S."/>
            <person name="Nolan M."/>
            <person name="Ohm R."/>
            <person name="Pangilinan J."/>
            <person name="Park H.-J."/>
            <person name="Ramirez L."/>
            <person name="Alfaro M."/>
            <person name="Sun H."/>
            <person name="Tritt A."/>
            <person name="Yoshinaga Y."/>
            <person name="Zwiers L.-H."/>
            <person name="Turgeon B."/>
            <person name="Goodwin S."/>
            <person name="Spatafora J."/>
            <person name="Crous P."/>
            <person name="Grigoriev I."/>
        </authorList>
    </citation>
    <scope>NUCLEOTIDE SEQUENCE</scope>
    <source>
        <strain evidence="5">CBS 122681</strain>
    </source>
</reference>
<dbReference type="SMART" id="SM00028">
    <property type="entry name" value="TPR"/>
    <property type="match status" value="2"/>
</dbReference>
<protein>
    <recommendedName>
        <fullName evidence="4">F-box domain-containing protein</fullName>
    </recommendedName>
</protein>
<dbReference type="InterPro" id="IPR032675">
    <property type="entry name" value="LRR_dom_sf"/>
</dbReference>
<dbReference type="InterPro" id="IPR011990">
    <property type="entry name" value="TPR-like_helical_dom_sf"/>
</dbReference>
<evidence type="ECO:0000313" key="6">
    <source>
        <dbReference type="Proteomes" id="UP000799324"/>
    </source>
</evidence>
<dbReference type="EMBL" id="MU004289">
    <property type="protein sequence ID" value="KAF2662489.1"/>
    <property type="molecule type" value="Genomic_DNA"/>
</dbReference>
<dbReference type="InterPro" id="IPR036047">
    <property type="entry name" value="F-box-like_dom_sf"/>
</dbReference>
<gene>
    <name evidence="5" type="ORF">K491DRAFT_617280</name>
</gene>
<accession>A0A6A6TQZ6</accession>
<keyword evidence="1" id="KW-0677">Repeat</keyword>
<evidence type="ECO:0000256" key="2">
    <source>
        <dbReference type="ARBA" id="ARBA00022803"/>
    </source>
</evidence>
<dbReference type="OrthoDB" id="629492at2759"/>
<evidence type="ECO:0000313" key="5">
    <source>
        <dbReference type="EMBL" id="KAF2662489.1"/>
    </source>
</evidence>
<evidence type="ECO:0000256" key="1">
    <source>
        <dbReference type="ARBA" id="ARBA00022737"/>
    </source>
</evidence>
<dbReference type="PANTHER" id="PTHR22904">
    <property type="entry name" value="TPR REPEAT CONTAINING PROTEIN"/>
    <property type="match status" value="1"/>
</dbReference>
<dbReference type="Gene3D" id="1.25.40.10">
    <property type="entry name" value="Tetratricopeptide repeat domain"/>
    <property type="match status" value="1"/>
</dbReference>
<dbReference type="Proteomes" id="UP000799324">
    <property type="component" value="Unassembled WGS sequence"/>
</dbReference>
<evidence type="ECO:0000259" key="4">
    <source>
        <dbReference type="PROSITE" id="PS50181"/>
    </source>
</evidence>
<dbReference type="AlphaFoldDB" id="A0A6A6TQZ6"/>
<feature type="repeat" description="TPR" evidence="3">
    <location>
        <begin position="7"/>
        <end position="40"/>
    </location>
</feature>
<dbReference type="Gene3D" id="3.80.10.10">
    <property type="entry name" value="Ribonuclease Inhibitor"/>
    <property type="match status" value="1"/>
</dbReference>
<dbReference type="SUPFAM" id="SSF81383">
    <property type="entry name" value="F-box domain"/>
    <property type="match status" value="1"/>
</dbReference>
<dbReference type="InterPro" id="IPR001810">
    <property type="entry name" value="F-box_dom"/>
</dbReference>
<feature type="domain" description="F-box" evidence="4">
    <location>
        <begin position="133"/>
        <end position="180"/>
    </location>
</feature>
<organism evidence="5 6">
    <name type="scientific">Lophiostoma macrostomum CBS 122681</name>
    <dbReference type="NCBI Taxonomy" id="1314788"/>
    <lineage>
        <taxon>Eukaryota</taxon>
        <taxon>Fungi</taxon>
        <taxon>Dikarya</taxon>
        <taxon>Ascomycota</taxon>
        <taxon>Pezizomycotina</taxon>
        <taxon>Dothideomycetes</taxon>
        <taxon>Pleosporomycetidae</taxon>
        <taxon>Pleosporales</taxon>
        <taxon>Lophiostomataceae</taxon>
        <taxon>Lophiostoma</taxon>
    </lineage>
</organism>
<sequence>MGRTMSSEEYQELGREYYKEKQYDKAVKAFTNGIEASTNPTTKLFDYRAASYDKLGNFNSALKDGREMIRLDKRDVKGYLRTASILQKVDRSEKALDIYKYGMKNVPVGDDAFKFLQQLHDKLTRQLSPSRAVDPLTVFPVELVEMIMGYLTFRNVVNCLRVSQGWKAYLTKCPNLWLELNMSGARRDVSRVFIRNAVYYSNYQIQRVIVHRFRHLDVLRNLATACKNLTHLEILSGSQMSETIVEVAQCALNLKSIAMHNTVSLDTVAQVLRFRPTLERAQFMSVVGTTGNLHWSGPFPNLRTVELNHTQAQERPNVAALFEETPRLTSLTLTNFQSPNVMWLSRLPLVEVIFKNFGRTMLLRFPTTLERLTLEFSTPFLVPNTANGLNNVSWQVAENSDIPKLSSLNLANFLDLNAAFLSVLLDHHVDQTGTSVKYIDGQTKAVPLRHLSIKDSTFDTAVPGGRTLGELLQASPRLLSRDLQTLALSSMTLDDEDIEDIVTHAPCLTSVDVSNTKITGAGVKLLVDKLPALESLVLDNCTRISSRDVVRYAESKGVRVSMKMVQTTGGRKVRYG</sequence>
<name>A0A6A6TQZ6_9PLEO</name>
<keyword evidence="6" id="KW-1185">Reference proteome</keyword>
<evidence type="ECO:0000256" key="3">
    <source>
        <dbReference type="PROSITE-ProRule" id="PRU00339"/>
    </source>
</evidence>
<dbReference type="SUPFAM" id="SSF48452">
    <property type="entry name" value="TPR-like"/>
    <property type="match status" value="1"/>
</dbReference>
<dbReference type="GO" id="GO:0051879">
    <property type="term" value="F:Hsp90 protein binding"/>
    <property type="evidence" value="ECO:0007669"/>
    <property type="project" value="TreeGrafter"/>
</dbReference>